<dbReference type="Pfam" id="PF02470">
    <property type="entry name" value="MlaD"/>
    <property type="match status" value="1"/>
</dbReference>
<dbReference type="GO" id="GO:0005576">
    <property type="term" value="C:extracellular region"/>
    <property type="evidence" value="ECO:0007669"/>
    <property type="project" value="TreeGrafter"/>
</dbReference>
<protein>
    <submittedName>
        <fullName evidence="3">Mce family protein</fullName>
    </submittedName>
</protein>
<dbReference type="STRING" id="1121927.GOHSU_30_00550"/>
<evidence type="ECO:0000313" key="3">
    <source>
        <dbReference type="EMBL" id="GAC58131.1"/>
    </source>
</evidence>
<evidence type="ECO:0000256" key="1">
    <source>
        <dbReference type="SAM" id="Phobius"/>
    </source>
</evidence>
<dbReference type="AlphaFoldDB" id="L7LBL5"/>
<accession>L7LBL5</accession>
<keyword evidence="1" id="KW-0472">Membrane</keyword>
<evidence type="ECO:0000259" key="2">
    <source>
        <dbReference type="Pfam" id="PF02470"/>
    </source>
</evidence>
<keyword evidence="1" id="KW-1133">Transmembrane helix</keyword>
<feature type="domain" description="Mce/MlaD" evidence="2">
    <location>
        <begin position="57"/>
        <end position="131"/>
    </location>
</feature>
<feature type="transmembrane region" description="Helical" evidence="1">
    <location>
        <begin position="30"/>
        <end position="52"/>
    </location>
</feature>
<evidence type="ECO:0000313" key="4">
    <source>
        <dbReference type="Proteomes" id="UP000053405"/>
    </source>
</evidence>
<dbReference type="OrthoDB" id="4379218at2"/>
<gene>
    <name evidence="3" type="primary">mceC</name>
    <name evidence="3" type="ORF">GOHSU_30_00550</name>
</gene>
<organism evidence="3 4">
    <name type="scientific">Gordonia hirsuta DSM 44140 = NBRC 16056</name>
    <dbReference type="NCBI Taxonomy" id="1121927"/>
    <lineage>
        <taxon>Bacteria</taxon>
        <taxon>Bacillati</taxon>
        <taxon>Actinomycetota</taxon>
        <taxon>Actinomycetes</taxon>
        <taxon>Mycobacteriales</taxon>
        <taxon>Gordoniaceae</taxon>
        <taxon>Gordonia</taxon>
    </lineage>
</organism>
<dbReference type="PANTHER" id="PTHR33371:SF18">
    <property type="entry name" value="MCE-FAMILY PROTEIN MCE3C"/>
    <property type="match status" value="1"/>
</dbReference>
<keyword evidence="4" id="KW-1185">Reference proteome</keyword>
<comment type="caution">
    <text evidence="3">The sequence shown here is derived from an EMBL/GenBank/DDBJ whole genome shotgun (WGS) entry which is preliminary data.</text>
</comment>
<dbReference type="PANTHER" id="PTHR33371">
    <property type="entry name" value="INTERMEMBRANE PHOSPHOLIPID TRANSPORT SYSTEM BINDING PROTEIN MLAD-RELATED"/>
    <property type="match status" value="1"/>
</dbReference>
<dbReference type="InterPro" id="IPR052336">
    <property type="entry name" value="MlaD_Phospholipid_Transporter"/>
</dbReference>
<dbReference type="Proteomes" id="UP000053405">
    <property type="component" value="Unassembled WGS sequence"/>
</dbReference>
<name>L7LBL5_9ACTN</name>
<sequence>MRQTRGADLARDILGIGRPGDAETARRQQIGIGVVAVVIVVVTTLVLGLMYVRPPGYQRFSAEFANASGVRTGDQVRVAGIEVGKVESLRVDGDRIRVGFTVRNGVSIGADTSIAVKLLTPVGGRFLQLSPKGERPLGDTAIPAERVTGTYDLTSILEEATPKVEALDGSTLRTVIERTHEGMKAQPWLGRDVLDAIADLTDELSTRSDQLHQALGVSDEYVAATATDRKVLFELVASLGEIGRDLGTRHVQVRRVFNLLTRFFRFLERPVLAYGERIEGPVHDIADMLERLEPKAANIDKALADVEKALAAATSVLGRQGMQIDQGSHTVTGVSLCVPAPGREC</sequence>
<dbReference type="InterPro" id="IPR003399">
    <property type="entry name" value="Mce/MlaD"/>
</dbReference>
<dbReference type="eggNOG" id="COG1463">
    <property type="taxonomic scope" value="Bacteria"/>
</dbReference>
<dbReference type="EMBL" id="BANT01000030">
    <property type="protein sequence ID" value="GAC58131.1"/>
    <property type="molecule type" value="Genomic_DNA"/>
</dbReference>
<dbReference type="RefSeq" id="WP_005941650.1">
    <property type="nucleotide sequence ID" value="NZ_ATVK01000054.1"/>
</dbReference>
<reference evidence="3 4" key="1">
    <citation type="submission" date="2012-12" db="EMBL/GenBank/DDBJ databases">
        <title>Whole genome shotgun sequence of Gordonia hirsuta NBRC 16056.</title>
        <authorList>
            <person name="Isaki-Nakamura S."/>
            <person name="Hosoyama A."/>
            <person name="Tsuchikane K."/>
            <person name="Katsumata H."/>
            <person name="Baba S."/>
            <person name="Yamazaki S."/>
            <person name="Fujita N."/>
        </authorList>
    </citation>
    <scope>NUCLEOTIDE SEQUENCE [LARGE SCALE GENOMIC DNA]</scope>
    <source>
        <strain evidence="3 4">NBRC 16056</strain>
    </source>
</reference>
<keyword evidence="1" id="KW-0812">Transmembrane</keyword>
<proteinExistence type="predicted"/>